<keyword evidence="10" id="KW-1133">Transmembrane helix</keyword>
<evidence type="ECO:0000256" key="11">
    <source>
        <dbReference type="ARBA" id="ARBA00023136"/>
    </source>
</evidence>
<keyword evidence="5" id="KW-0812">Transmembrane</keyword>
<dbReference type="GO" id="GO:0005886">
    <property type="term" value="C:plasma membrane"/>
    <property type="evidence" value="ECO:0007669"/>
    <property type="project" value="UniProtKB-SubCell"/>
</dbReference>
<evidence type="ECO:0000256" key="3">
    <source>
        <dbReference type="ARBA" id="ARBA00022475"/>
    </source>
</evidence>
<evidence type="ECO:0000256" key="1">
    <source>
        <dbReference type="ARBA" id="ARBA00004251"/>
    </source>
</evidence>
<evidence type="ECO:0000256" key="8">
    <source>
        <dbReference type="ARBA" id="ARBA00022777"/>
    </source>
</evidence>
<evidence type="ECO:0000313" key="18">
    <source>
        <dbReference type="Proteomes" id="UP000001542"/>
    </source>
</evidence>
<dbReference type="GO" id="GO:0005524">
    <property type="term" value="F:ATP binding"/>
    <property type="evidence" value="ECO:0007669"/>
    <property type="project" value="UniProtKB-KW"/>
</dbReference>
<keyword evidence="15" id="KW-0325">Glycoprotein</keyword>
<evidence type="ECO:0000259" key="16">
    <source>
        <dbReference type="Pfam" id="PF12810"/>
    </source>
</evidence>
<dbReference type="InterPro" id="IPR055163">
    <property type="entry name" value="ALK/LTK-like_GRD"/>
</dbReference>
<evidence type="ECO:0000313" key="17">
    <source>
        <dbReference type="EMBL" id="EAX89270.1"/>
    </source>
</evidence>
<evidence type="ECO:0000256" key="12">
    <source>
        <dbReference type="ARBA" id="ARBA00023137"/>
    </source>
</evidence>
<keyword evidence="9" id="KW-0067">ATP-binding</keyword>
<dbReference type="EMBL" id="DS114216">
    <property type="protein sequence ID" value="EAX89270.1"/>
    <property type="molecule type" value="Genomic_DNA"/>
</dbReference>
<evidence type="ECO:0000256" key="6">
    <source>
        <dbReference type="ARBA" id="ARBA00022729"/>
    </source>
</evidence>
<evidence type="ECO:0000256" key="14">
    <source>
        <dbReference type="ARBA" id="ARBA00023170"/>
    </source>
</evidence>
<feature type="domain" description="ALK/LTK-like glycine-rich" evidence="16">
    <location>
        <begin position="39"/>
        <end position="317"/>
    </location>
</feature>
<keyword evidence="7" id="KW-0547">Nucleotide-binding</keyword>
<keyword evidence="8" id="KW-0418">Kinase</keyword>
<dbReference type="RefSeq" id="XP_001302200.1">
    <property type="nucleotide sequence ID" value="XM_001302199.1"/>
</dbReference>
<keyword evidence="6" id="KW-0732">Signal</keyword>
<keyword evidence="11" id="KW-0472">Membrane</keyword>
<reference evidence="17" key="1">
    <citation type="submission" date="2006-10" db="EMBL/GenBank/DDBJ databases">
        <authorList>
            <person name="Amadeo P."/>
            <person name="Zhao Q."/>
            <person name="Wortman J."/>
            <person name="Fraser-Liggett C."/>
            <person name="Carlton J."/>
        </authorList>
    </citation>
    <scope>NUCLEOTIDE SEQUENCE</scope>
    <source>
        <strain evidence="17">G3</strain>
    </source>
</reference>
<evidence type="ECO:0000256" key="9">
    <source>
        <dbReference type="ARBA" id="ARBA00022840"/>
    </source>
</evidence>
<evidence type="ECO:0000256" key="5">
    <source>
        <dbReference type="ARBA" id="ARBA00022692"/>
    </source>
</evidence>
<dbReference type="EC" id="2.7.10.1" evidence="2"/>
<evidence type="ECO:0000256" key="2">
    <source>
        <dbReference type="ARBA" id="ARBA00011902"/>
    </source>
</evidence>
<keyword evidence="4" id="KW-0808">Transferase</keyword>
<dbReference type="Proteomes" id="UP000001542">
    <property type="component" value="Unassembled WGS sequence"/>
</dbReference>
<protein>
    <recommendedName>
        <fullName evidence="2">receptor protein-tyrosine kinase</fullName>
        <ecNumber evidence="2">2.7.10.1</ecNumber>
    </recommendedName>
</protein>
<dbReference type="KEGG" id="tva:4746942"/>
<organism evidence="17 18">
    <name type="scientific">Trichomonas vaginalis (strain ATCC PRA-98 / G3)</name>
    <dbReference type="NCBI Taxonomy" id="412133"/>
    <lineage>
        <taxon>Eukaryota</taxon>
        <taxon>Metamonada</taxon>
        <taxon>Parabasalia</taxon>
        <taxon>Trichomonadida</taxon>
        <taxon>Trichomonadidae</taxon>
        <taxon>Trichomonas</taxon>
    </lineage>
</organism>
<dbReference type="InParanoid" id="A2G0P5"/>
<gene>
    <name evidence="17" type="ORF">TVAG_257130</name>
</gene>
<keyword evidence="13" id="KW-1015">Disulfide bond</keyword>
<dbReference type="GO" id="GO:0004714">
    <property type="term" value="F:transmembrane receptor protein tyrosine kinase activity"/>
    <property type="evidence" value="ECO:0007669"/>
    <property type="project" value="UniProtKB-EC"/>
</dbReference>
<evidence type="ECO:0000256" key="15">
    <source>
        <dbReference type="ARBA" id="ARBA00023180"/>
    </source>
</evidence>
<dbReference type="Pfam" id="PF12810">
    <property type="entry name" value="ALK_LTK_GRD"/>
    <property type="match status" value="1"/>
</dbReference>
<evidence type="ECO:0000256" key="13">
    <source>
        <dbReference type="ARBA" id="ARBA00023157"/>
    </source>
</evidence>
<reference evidence="17" key="2">
    <citation type="journal article" date="2007" name="Science">
        <title>Draft genome sequence of the sexually transmitted pathogen Trichomonas vaginalis.</title>
        <authorList>
            <person name="Carlton J.M."/>
            <person name="Hirt R.P."/>
            <person name="Silva J.C."/>
            <person name="Delcher A.L."/>
            <person name="Schatz M."/>
            <person name="Zhao Q."/>
            <person name="Wortman J.R."/>
            <person name="Bidwell S.L."/>
            <person name="Alsmark U.C.M."/>
            <person name="Besteiro S."/>
            <person name="Sicheritz-Ponten T."/>
            <person name="Noel C.J."/>
            <person name="Dacks J.B."/>
            <person name="Foster P.G."/>
            <person name="Simillion C."/>
            <person name="Van de Peer Y."/>
            <person name="Miranda-Saavedra D."/>
            <person name="Barton G.J."/>
            <person name="Westrop G.D."/>
            <person name="Mueller S."/>
            <person name="Dessi D."/>
            <person name="Fiori P.L."/>
            <person name="Ren Q."/>
            <person name="Paulsen I."/>
            <person name="Zhang H."/>
            <person name="Bastida-Corcuera F.D."/>
            <person name="Simoes-Barbosa A."/>
            <person name="Brown M.T."/>
            <person name="Hayes R.D."/>
            <person name="Mukherjee M."/>
            <person name="Okumura C.Y."/>
            <person name="Schneider R."/>
            <person name="Smith A.J."/>
            <person name="Vanacova S."/>
            <person name="Villalvazo M."/>
            <person name="Haas B.J."/>
            <person name="Pertea M."/>
            <person name="Feldblyum T.V."/>
            <person name="Utterback T.R."/>
            <person name="Shu C.L."/>
            <person name="Osoegawa K."/>
            <person name="de Jong P.J."/>
            <person name="Hrdy I."/>
            <person name="Horvathova L."/>
            <person name="Zubacova Z."/>
            <person name="Dolezal P."/>
            <person name="Malik S.B."/>
            <person name="Logsdon J.M. Jr."/>
            <person name="Henze K."/>
            <person name="Gupta A."/>
            <person name="Wang C.C."/>
            <person name="Dunne R.L."/>
            <person name="Upcroft J.A."/>
            <person name="Upcroft P."/>
            <person name="White O."/>
            <person name="Salzberg S.L."/>
            <person name="Tang P."/>
            <person name="Chiu C.-H."/>
            <person name="Lee Y.-S."/>
            <person name="Embley T.M."/>
            <person name="Coombs G.H."/>
            <person name="Mottram J.C."/>
            <person name="Tachezy J."/>
            <person name="Fraser-Liggett C.M."/>
            <person name="Johnson P.J."/>
        </authorList>
    </citation>
    <scope>NUCLEOTIDE SEQUENCE [LARGE SCALE GENOMIC DNA]</scope>
    <source>
        <strain evidence="17">G3</strain>
    </source>
</reference>
<proteinExistence type="predicted"/>
<comment type="subcellular location">
    <subcellularLocation>
        <location evidence="1">Cell membrane</location>
        <topology evidence="1">Single-pass type I membrane protein</topology>
    </subcellularLocation>
</comment>
<dbReference type="AlphaFoldDB" id="A2G0P5"/>
<dbReference type="VEuPathDB" id="TrichDB:TVAGG3_0879630"/>
<name>A2G0P5_TRIV3</name>
<evidence type="ECO:0000256" key="7">
    <source>
        <dbReference type="ARBA" id="ARBA00022741"/>
    </source>
</evidence>
<keyword evidence="3" id="KW-1003">Cell membrane</keyword>
<evidence type="ECO:0000256" key="10">
    <source>
        <dbReference type="ARBA" id="ARBA00022989"/>
    </source>
</evidence>
<keyword evidence="12" id="KW-0829">Tyrosine-protein kinase</keyword>
<sequence>MIKYGLNNESLGTLNVTHEFNQYTFGYPCSLSEYECTSYYVDLSPGVFQFEAWGSVGTKWKDAKNPNTPPSIPGQGSYTSGIINISKNLRLYLFIGANTLFNNVKENLVGSVLGGASSDVRLKLGNSWHDIASLRSRIMVAGGGGGAEWPLSKGGNGGLVGSNGETHCNFDETICNDIYSYGGNQKSGGRASTNNKFLWEERVFSGINGDFGFVPVGNLDEDYGGLGGNGYWSGASQRYAGSGGGGSSFVSGHPGCITLQSEGSNVPSETNSPIHPSNYKFYSTSIISGNSQMPLYFSRTSSGIGNQNIGGIRITILSFCGIFSCINNIYNYRFIISSLFLASAFSVE</sequence>
<dbReference type="VEuPathDB" id="TrichDB:TVAG_257130"/>
<accession>A2G0P5</accession>
<keyword evidence="14" id="KW-0675">Receptor</keyword>
<evidence type="ECO:0000256" key="4">
    <source>
        <dbReference type="ARBA" id="ARBA00022679"/>
    </source>
</evidence>
<keyword evidence="18" id="KW-1185">Reference proteome</keyword>